<comment type="caution">
    <text evidence="8">The sequence shown here is derived from an EMBL/GenBank/DDBJ whole genome shotgun (WGS) entry which is preliminary data.</text>
</comment>
<accession>A0ABP9SQ41</accession>
<feature type="domain" description="Diacylglycerol glucosyltransferase N-terminal" evidence="7">
    <location>
        <begin position="68"/>
        <end position="201"/>
    </location>
</feature>
<feature type="compositionally biased region" description="Basic and acidic residues" evidence="5">
    <location>
        <begin position="517"/>
        <end position="532"/>
    </location>
</feature>
<evidence type="ECO:0000259" key="6">
    <source>
        <dbReference type="Pfam" id="PF04101"/>
    </source>
</evidence>
<dbReference type="Proteomes" id="UP001501570">
    <property type="component" value="Unassembled WGS sequence"/>
</dbReference>
<protein>
    <recommendedName>
        <fullName evidence="10">Glycosyltransferase</fullName>
    </recommendedName>
</protein>
<dbReference type="Pfam" id="PF04101">
    <property type="entry name" value="Glyco_tran_28_C"/>
    <property type="match status" value="1"/>
</dbReference>
<feature type="region of interest" description="Disordered" evidence="5">
    <location>
        <begin position="497"/>
        <end position="532"/>
    </location>
</feature>
<dbReference type="InterPro" id="IPR009695">
    <property type="entry name" value="Diacylglyc_glucosyltr_N"/>
</dbReference>
<feature type="region of interest" description="Disordered" evidence="5">
    <location>
        <begin position="1"/>
        <end position="49"/>
    </location>
</feature>
<dbReference type="SUPFAM" id="SSF53756">
    <property type="entry name" value="UDP-Glycosyltransferase/glycogen phosphorylase"/>
    <property type="match status" value="1"/>
</dbReference>
<evidence type="ECO:0000256" key="5">
    <source>
        <dbReference type="SAM" id="MobiDB-lite"/>
    </source>
</evidence>
<dbReference type="InterPro" id="IPR007235">
    <property type="entry name" value="Glyco_trans_28_C"/>
</dbReference>
<comment type="similarity">
    <text evidence="2">Belongs to the glycosyltransferase 28 family.</text>
</comment>
<proteinExistence type="inferred from homology"/>
<comment type="subcellular location">
    <subcellularLocation>
        <location evidence="1">Membrane</location>
    </subcellularLocation>
</comment>
<organism evidence="8 9">
    <name type="scientific">Rugosimonospora acidiphila</name>
    <dbReference type="NCBI Taxonomy" id="556531"/>
    <lineage>
        <taxon>Bacteria</taxon>
        <taxon>Bacillati</taxon>
        <taxon>Actinomycetota</taxon>
        <taxon>Actinomycetes</taxon>
        <taxon>Micromonosporales</taxon>
        <taxon>Micromonosporaceae</taxon>
        <taxon>Rugosimonospora</taxon>
    </lineage>
</organism>
<evidence type="ECO:0000259" key="7">
    <source>
        <dbReference type="Pfam" id="PF06925"/>
    </source>
</evidence>
<evidence type="ECO:0008006" key="10">
    <source>
        <dbReference type="Google" id="ProtNLM"/>
    </source>
</evidence>
<keyword evidence="3" id="KW-0328">Glycosyltransferase</keyword>
<sequence>MTAALTGPLALPRPDAPDFAGASSPAGTADPVCASDPAGEPGPVGEPDHGGRVPVPLLFLVADTGGGHRAAARAVAQALHRDYPGAFAPVLCDPLGGPRAPALLRRVAGLYGPAIRCAPWLWGVIYHGCDSRPAVRLLRATLLALADRPVVDAVARHRPAAVVSFHPLTGPAAARARDVAAPRVPVVTVVTDLVNIHASWRPALATHALGARAVRGTSGDHPARCDPASGRDATLGRDAALGCGAGSGCDTGLGCEAMADRGAGADRIVVPPTASRLPWPPGKSSPRRVDIGLPVAAEFAAGPPLPHERRALRRALGLDEHRFLVLLTGGGEGAGGIGRRVAAILRQCDDVGVVALCGRNRGLRDNLAALAARSAGRLIVRGFVENMAQWLRCADVVVGKAGPGTIAEAACCGTPMLLTSHLPGQESGNIEVVVGAGAGRYVPTVRRLVRDLDVLRRDPAAIDAMRVAAAGLGRPGAAADIAALLAGLAHVEIPAAAGRTGTSRTGTSRTGTRQRRGARERGEEEPCASGER</sequence>
<evidence type="ECO:0000313" key="8">
    <source>
        <dbReference type="EMBL" id="GAA5198644.1"/>
    </source>
</evidence>
<dbReference type="EMBL" id="BAABJQ010000034">
    <property type="protein sequence ID" value="GAA5198644.1"/>
    <property type="molecule type" value="Genomic_DNA"/>
</dbReference>
<evidence type="ECO:0000313" key="9">
    <source>
        <dbReference type="Proteomes" id="UP001501570"/>
    </source>
</evidence>
<evidence type="ECO:0000256" key="3">
    <source>
        <dbReference type="ARBA" id="ARBA00022676"/>
    </source>
</evidence>
<keyword evidence="9" id="KW-1185">Reference proteome</keyword>
<dbReference type="Gene3D" id="3.40.50.2000">
    <property type="entry name" value="Glycogen Phosphorylase B"/>
    <property type="match status" value="1"/>
</dbReference>
<name>A0ABP9SQ41_9ACTN</name>
<evidence type="ECO:0000256" key="4">
    <source>
        <dbReference type="ARBA" id="ARBA00022679"/>
    </source>
</evidence>
<gene>
    <name evidence="8" type="ORF">GCM10023322_72470</name>
</gene>
<dbReference type="PANTHER" id="PTHR43025">
    <property type="entry name" value="MONOGALACTOSYLDIACYLGLYCEROL SYNTHASE"/>
    <property type="match status" value="1"/>
</dbReference>
<dbReference type="Pfam" id="PF06925">
    <property type="entry name" value="MGDG_synth"/>
    <property type="match status" value="1"/>
</dbReference>
<keyword evidence="4" id="KW-0808">Transferase</keyword>
<evidence type="ECO:0000256" key="2">
    <source>
        <dbReference type="ARBA" id="ARBA00006962"/>
    </source>
</evidence>
<dbReference type="PANTHER" id="PTHR43025:SF3">
    <property type="entry name" value="MONOGALACTOSYLDIACYLGLYCEROL SYNTHASE 1, CHLOROPLASTIC"/>
    <property type="match status" value="1"/>
</dbReference>
<feature type="domain" description="Glycosyl transferase family 28 C-terminal" evidence="6">
    <location>
        <begin position="325"/>
        <end position="419"/>
    </location>
</feature>
<reference evidence="9" key="1">
    <citation type="journal article" date="2019" name="Int. J. Syst. Evol. Microbiol.">
        <title>The Global Catalogue of Microorganisms (GCM) 10K type strain sequencing project: providing services to taxonomists for standard genome sequencing and annotation.</title>
        <authorList>
            <consortium name="The Broad Institute Genomics Platform"/>
            <consortium name="The Broad Institute Genome Sequencing Center for Infectious Disease"/>
            <person name="Wu L."/>
            <person name="Ma J."/>
        </authorList>
    </citation>
    <scope>NUCLEOTIDE SEQUENCE [LARGE SCALE GENOMIC DNA]</scope>
    <source>
        <strain evidence="9">JCM 18304</strain>
    </source>
</reference>
<evidence type="ECO:0000256" key="1">
    <source>
        <dbReference type="ARBA" id="ARBA00004370"/>
    </source>
</evidence>
<feature type="compositionally biased region" description="Low complexity" evidence="5">
    <location>
        <begin position="497"/>
        <end position="511"/>
    </location>
</feature>
<dbReference type="InterPro" id="IPR050519">
    <property type="entry name" value="Glycosyltransf_28_UgtP"/>
</dbReference>